<evidence type="ECO:0000313" key="1">
    <source>
        <dbReference type="EMBL" id="KAG1535260.1"/>
    </source>
</evidence>
<sequence length="229" mass="26843">MDIVPSLPNQMAAQEQWDYVKSEIRRFTQRYAIDYTNWRKKSVKVLQRKRNDFLRSRPSIAIRLHYLPVMDQQIESLQQELKSAGYLKRLHQIRTVERSINFLQDPASGLTVSSRTQLMEISQAFYHEIYSVDPVDEHDIDCCLQDIANLPQLNDDNRRYLISPITIEEIIEQSKKVIRRQISPGSDGLGYVFMHLIYQFSPLKDFITKIYNTALTAGSFPSSWQDLRV</sequence>
<name>A0A9P7C4V9_RHIOR</name>
<accession>A0A9P7C4V9</accession>
<comment type="caution">
    <text evidence="1">The sequence shown here is derived from an EMBL/GenBank/DDBJ whole genome shotgun (WGS) entry which is preliminary data.</text>
</comment>
<gene>
    <name evidence="1" type="ORF">G6F51_011636</name>
</gene>
<dbReference type="Proteomes" id="UP000717996">
    <property type="component" value="Unassembled WGS sequence"/>
</dbReference>
<reference evidence="1" key="1">
    <citation type="journal article" date="2020" name="Microb. Genom.">
        <title>Genetic diversity of clinical and environmental Mucorales isolates obtained from an investigation of mucormycosis cases among solid organ transplant recipients.</title>
        <authorList>
            <person name="Nguyen M.H."/>
            <person name="Kaul D."/>
            <person name="Muto C."/>
            <person name="Cheng S.J."/>
            <person name="Richter R.A."/>
            <person name="Bruno V.M."/>
            <person name="Liu G."/>
            <person name="Beyhan S."/>
            <person name="Sundermann A.J."/>
            <person name="Mounaud S."/>
            <person name="Pasculle A.W."/>
            <person name="Nierman W.C."/>
            <person name="Driscoll E."/>
            <person name="Cumbie R."/>
            <person name="Clancy C.J."/>
            <person name="Dupont C.L."/>
        </authorList>
    </citation>
    <scope>NUCLEOTIDE SEQUENCE</scope>
    <source>
        <strain evidence="1">GL16</strain>
    </source>
</reference>
<dbReference type="AlphaFoldDB" id="A0A9P7C4V9"/>
<dbReference type="EMBL" id="JAANIT010002879">
    <property type="protein sequence ID" value="KAG1535260.1"/>
    <property type="molecule type" value="Genomic_DNA"/>
</dbReference>
<organism evidence="1 2">
    <name type="scientific">Rhizopus oryzae</name>
    <name type="common">Mucormycosis agent</name>
    <name type="synonym">Rhizopus arrhizus var. delemar</name>
    <dbReference type="NCBI Taxonomy" id="64495"/>
    <lineage>
        <taxon>Eukaryota</taxon>
        <taxon>Fungi</taxon>
        <taxon>Fungi incertae sedis</taxon>
        <taxon>Mucoromycota</taxon>
        <taxon>Mucoromycotina</taxon>
        <taxon>Mucoromycetes</taxon>
        <taxon>Mucorales</taxon>
        <taxon>Mucorineae</taxon>
        <taxon>Rhizopodaceae</taxon>
        <taxon>Rhizopus</taxon>
    </lineage>
</organism>
<evidence type="ECO:0008006" key="3">
    <source>
        <dbReference type="Google" id="ProtNLM"/>
    </source>
</evidence>
<evidence type="ECO:0000313" key="2">
    <source>
        <dbReference type="Proteomes" id="UP000717996"/>
    </source>
</evidence>
<proteinExistence type="predicted"/>
<protein>
    <recommendedName>
        <fullName evidence="3">Reverse transcriptase domain-containing protein</fullName>
    </recommendedName>
</protein>